<dbReference type="PANTHER" id="PTHR15818:SF2">
    <property type="entry name" value="G-PATCH DOMAIN AND KOW MOTIFS-CONTAINING PROTEIN"/>
    <property type="match status" value="1"/>
</dbReference>
<feature type="region of interest" description="Disordered" evidence="3">
    <location>
        <begin position="108"/>
        <end position="163"/>
    </location>
</feature>
<dbReference type="PANTHER" id="PTHR15818">
    <property type="entry name" value="G PATCH AND KOW-CONTAINING"/>
    <property type="match status" value="1"/>
</dbReference>
<organism evidence="5">
    <name type="scientific">Babesia bovis</name>
    <dbReference type="NCBI Taxonomy" id="5865"/>
    <lineage>
        <taxon>Eukaryota</taxon>
        <taxon>Sar</taxon>
        <taxon>Alveolata</taxon>
        <taxon>Apicomplexa</taxon>
        <taxon>Aconoidasida</taxon>
        <taxon>Piroplasmida</taxon>
        <taxon>Babesiidae</taxon>
        <taxon>Babesia</taxon>
    </lineage>
</organism>
<accession>S6C9S2</accession>
<evidence type="ECO:0000313" key="5">
    <source>
        <dbReference type="EMBL" id="BAN65600.1"/>
    </source>
</evidence>
<dbReference type="Pfam" id="PF12656">
    <property type="entry name" value="G-patch_2"/>
    <property type="match status" value="1"/>
</dbReference>
<sequence>MKISFGISKPSAKQPPATRVLAPKATHFFEADDAAPTSVERVKVTEIAGNCMQIVKDGVSVSRSLVEDPKLSHSVIPCTNRLDKNDKPTTQIGPIDLKYGLNVIPKTESSRDAAQSTRTTTVTNAVPSPVEATDIPSEPKPTSTDQSISTRGESNEALGTEDHTDISDAEVARLILHDQEQQKLREQLFGTDLIEQASNTVPILLRGKRDHEDTEVEPSYENVAVEEFGLAMLLGMGFNPATNTNKPKEYKRRAYDRAGLGADAHMKRNMATLTDASLMAKLKKDHMYHYAHDPGGPGEASCWVLSGLYVRVVERDHRLFGKKGIVIQVVERVVTLEVNGEHVDINYRGLETVVTQEATQCKVVRQIAKHNEKFYIPIGTVVDVAVVTKTFAKVTFRGSTFTVSLDDICEFR</sequence>
<dbReference type="EMBL" id="AK441806">
    <property type="protein sequence ID" value="BAN65600.1"/>
    <property type="molecule type" value="mRNA"/>
</dbReference>
<name>S6C9S2_BABBO</name>
<comment type="subcellular location">
    <subcellularLocation>
        <location evidence="1">Nucleus</location>
    </subcellularLocation>
</comment>
<dbReference type="AlphaFoldDB" id="S6C9S2"/>
<dbReference type="InterPro" id="IPR045166">
    <property type="entry name" value="Spp2-like"/>
</dbReference>
<evidence type="ECO:0000256" key="3">
    <source>
        <dbReference type="SAM" id="MobiDB-lite"/>
    </source>
</evidence>
<dbReference type="InterPro" id="IPR026822">
    <property type="entry name" value="Spp2/MOS2_G-patch"/>
</dbReference>
<evidence type="ECO:0000256" key="2">
    <source>
        <dbReference type="ARBA" id="ARBA00023242"/>
    </source>
</evidence>
<evidence type="ECO:0000259" key="4">
    <source>
        <dbReference type="Pfam" id="PF12656"/>
    </source>
</evidence>
<dbReference type="GO" id="GO:0000398">
    <property type="term" value="P:mRNA splicing, via spliceosome"/>
    <property type="evidence" value="ECO:0007669"/>
    <property type="project" value="InterPro"/>
</dbReference>
<dbReference type="GO" id="GO:0005681">
    <property type="term" value="C:spliceosomal complex"/>
    <property type="evidence" value="ECO:0007669"/>
    <property type="project" value="TreeGrafter"/>
</dbReference>
<protein>
    <recommendedName>
        <fullName evidence="4">Spp2/MOS2 G-patch domain-containing protein</fullName>
    </recommendedName>
</protein>
<feature type="compositionally biased region" description="Polar residues" evidence="3">
    <location>
        <begin position="112"/>
        <end position="126"/>
    </location>
</feature>
<dbReference type="VEuPathDB" id="PiroplasmaDB:BBOV_I002570"/>
<reference evidence="5" key="1">
    <citation type="journal article" date="2014" name="BMC Genomics">
        <title>The Babesia bovis gene and promoter model: an update from full-length EST analysis.</title>
        <authorList>
            <person name="Yamagishi J."/>
            <person name="Wakaguri H."/>
            <person name="Yokoyama N."/>
            <person name="Yamashita R."/>
            <person name="Suzuki Y."/>
            <person name="Xuan X."/>
            <person name="Igarashi I."/>
        </authorList>
    </citation>
    <scope>NUCLEOTIDE SEQUENCE</scope>
    <source>
        <strain evidence="5">Texas</strain>
    </source>
</reference>
<gene>
    <name evidence="5" type="primary">BBOV_I002570</name>
</gene>
<proteinExistence type="evidence at transcript level"/>
<evidence type="ECO:0000256" key="1">
    <source>
        <dbReference type="ARBA" id="ARBA00004123"/>
    </source>
</evidence>
<feature type="compositionally biased region" description="Polar residues" evidence="3">
    <location>
        <begin position="140"/>
        <end position="152"/>
    </location>
</feature>
<keyword evidence="2" id="KW-0539">Nucleus</keyword>
<feature type="domain" description="Spp2/MOS2 G-patch" evidence="4">
    <location>
        <begin position="212"/>
        <end position="264"/>
    </location>
</feature>